<sequence length="115" mass="13121">MTHPLILRVTRDGTTPETERPAPELVLAGDPVHTTWSLEETDGLYSGMWQATKGKWKISYAEWEYVYIHEGHSILTDKDGNQTHLKAGDSYIIRPGYEGTWEVVETTLKDYVIRA</sequence>
<dbReference type="OrthoDB" id="9799053at2"/>
<dbReference type="SUPFAM" id="SSF51182">
    <property type="entry name" value="RmlC-like cupins"/>
    <property type="match status" value="1"/>
</dbReference>
<protein>
    <recommendedName>
        <fullName evidence="1">(S)-ureidoglycine aminohydrolase cupin domain-containing protein</fullName>
    </recommendedName>
</protein>
<dbReference type="InterPro" id="IPR008579">
    <property type="entry name" value="UGlyAH_Cupin_dom"/>
</dbReference>
<dbReference type="AlphaFoldDB" id="A0A3P5WZL0"/>
<dbReference type="Gene3D" id="2.60.120.10">
    <property type="entry name" value="Jelly Rolls"/>
    <property type="match status" value="1"/>
</dbReference>
<dbReference type="CDD" id="cd02227">
    <property type="entry name" value="cupin_TM1112-like"/>
    <property type="match status" value="1"/>
</dbReference>
<keyword evidence="3" id="KW-1185">Reference proteome</keyword>
<name>A0A3P5WZL0_9RHOB</name>
<gene>
    <name evidence="2" type="ORF">XINFAN_01797</name>
</gene>
<dbReference type="InterPro" id="IPR014710">
    <property type="entry name" value="RmlC-like_jellyroll"/>
</dbReference>
<dbReference type="EMBL" id="UXAW01000058">
    <property type="protein sequence ID" value="VDC27211.1"/>
    <property type="molecule type" value="Genomic_DNA"/>
</dbReference>
<reference evidence="2 3" key="1">
    <citation type="submission" date="2018-11" db="EMBL/GenBank/DDBJ databases">
        <authorList>
            <person name="Criscuolo A."/>
        </authorList>
    </citation>
    <scope>NUCLEOTIDE SEQUENCE [LARGE SCALE GENOMIC DNA]</scope>
    <source>
        <strain evidence="2">ACIP111625</strain>
    </source>
</reference>
<dbReference type="RefSeq" id="WP_124086208.1">
    <property type="nucleotide sequence ID" value="NZ_UXAW01000058.1"/>
</dbReference>
<dbReference type="Pfam" id="PF05899">
    <property type="entry name" value="Cupin_3"/>
    <property type="match status" value="1"/>
</dbReference>
<evidence type="ECO:0000313" key="2">
    <source>
        <dbReference type="EMBL" id="VDC27211.1"/>
    </source>
</evidence>
<dbReference type="PANTHER" id="PTHR40943:SF2">
    <property type="entry name" value="(S)-UREIDOGLYCINE AMINOHYDROLASE CUPIN DOMAIN-CONTAINING PROTEIN"/>
    <property type="match status" value="1"/>
</dbReference>
<accession>A0A3P5WZL0</accession>
<feature type="domain" description="(S)-ureidoglycine aminohydrolase cupin" evidence="1">
    <location>
        <begin position="39"/>
        <end position="111"/>
    </location>
</feature>
<organism evidence="2 3">
    <name type="scientific">Pseudogemmobacter humi</name>
    <dbReference type="NCBI Taxonomy" id="2483812"/>
    <lineage>
        <taxon>Bacteria</taxon>
        <taxon>Pseudomonadati</taxon>
        <taxon>Pseudomonadota</taxon>
        <taxon>Alphaproteobacteria</taxon>
        <taxon>Rhodobacterales</taxon>
        <taxon>Paracoccaceae</taxon>
        <taxon>Pseudogemmobacter</taxon>
    </lineage>
</organism>
<dbReference type="InterPro" id="IPR011051">
    <property type="entry name" value="RmlC_Cupin_sf"/>
</dbReference>
<evidence type="ECO:0000313" key="3">
    <source>
        <dbReference type="Proteomes" id="UP000277498"/>
    </source>
</evidence>
<dbReference type="Proteomes" id="UP000277498">
    <property type="component" value="Unassembled WGS sequence"/>
</dbReference>
<proteinExistence type="predicted"/>
<dbReference type="PANTHER" id="PTHR40943">
    <property type="entry name" value="CYTOPLASMIC PROTEIN-RELATED"/>
    <property type="match status" value="1"/>
</dbReference>
<evidence type="ECO:0000259" key="1">
    <source>
        <dbReference type="Pfam" id="PF05899"/>
    </source>
</evidence>